<comment type="caution">
    <text evidence="1">The sequence shown here is derived from an EMBL/GenBank/DDBJ whole genome shotgun (WGS) entry which is preliminary data.</text>
</comment>
<organism evidence="1 2">
    <name type="scientific">Rubroshorea leprosula</name>
    <dbReference type="NCBI Taxonomy" id="152421"/>
    <lineage>
        <taxon>Eukaryota</taxon>
        <taxon>Viridiplantae</taxon>
        <taxon>Streptophyta</taxon>
        <taxon>Embryophyta</taxon>
        <taxon>Tracheophyta</taxon>
        <taxon>Spermatophyta</taxon>
        <taxon>Magnoliopsida</taxon>
        <taxon>eudicotyledons</taxon>
        <taxon>Gunneridae</taxon>
        <taxon>Pentapetalae</taxon>
        <taxon>rosids</taxon>
        <taxon>malvids</taxon>
        <taxon>Malvales</taxon>
        <taxon>Dipterocarpaceae</taxon>
        <taxon>Rubroshorea</taxon>
    </lineage>
</organism>
<dbReference type="AlphaFoldDB" id="A0AAV5MLY9"/>
<protein>
    <submittedName>
        <fullName evidence="1">Uncharacterized protein</fullName>
    </submittedName>
</protein>
<dbReference type="EMBL" id="BPVZ01000423">
    <property type="protein sequence ID" value="GKV51021.1"/>
    <property type="molecule type" value="Genomic_DNA"/>
</dbReference>
<keyword evidence="2" id="KW-1185">Reference proteome</keyword>
<sequence length="87" mass="10010">MWLHDADVVLSRSTLTIITVGIHHLRWILCSWPHLSGSKLTTDQWLWKMLDYKSCPSRGPGTFGLGRPDGALIEQELDKDVFSMEWK</sequence>
<reference evidence="1 2" key="1">
    <citation type="journal article" date="2021" name="Commun. Biol.">
        <title>The genome of Shorea leprosula (Dipterocarpaceae) highlights the ecological relevance of drought in aseasonal tropical rainforests.</title>
        <authorList>
            <person name="Ng K.K.S."/>
            <person name="Kobayashi M.J."/>
            <person name="Fawcett J.A."/>
            <person name="Hatakeyama M."/>
            <person name="Paape T."/>
            <person name="Ng C.H."/>
            <person name="Ang C.C."/>
            <person name="Tnah L.H."/>
            <person name="Lee C.T."/>
            <person name="Nishiyama T."/>
            <person name="Sese J."/>
            <person name="O'Brien M.J."/>
            <person name="Copetti D."/>
            <person name="Mohd Noor M.I."/>
            <person name="Ong R.C."/>
            <person name="Putra M."/>
            <person name="Sireger I.Z."/>
            <person name="Indrioko S."/>
            <person name="Kosugi Y."/>
            <person name="Izuno A."/>
            <person name="Isagi Y."/>
            <person name="Lee S.L."/>
            <person name="Shimizu K.K."/>
        </authorList>
    </citation>
    <scope>NUCLEOTIDE SEQUENCE [LARGE SCALE GENOMIC DNA]</scope>
    <source>
        <strain evidence="1">214</strain>
    </source>
</reference>
<evidence type="ECO:0000313" key="2">
    <source>
        <dbReference type="Proteomes" id="UP001054252"/>
    </source>
</evidence>
<gene>
    <name evidence="1" type="ORF">SLEP1_g57698</name>
</gene>
<name>A0AAV5MLY9_9ROSI</name>
<accession>A0AAV5MLY9</accession>
<dbReference type="Proteomes" id="UP001054252">
    <property type="component" value="Unassembled WGS sequence"/>
</dbReference>
<proteinExistence type="predicted"/>
<evidence type="ECO:0000313" key="1">
    <source>
        <dbReference type="EMBL" id="GKV51021.1"/>
    </source>
</evidence>